<dbReference type="InterPro" id="IPR034683">
    <property type="entry name" value="IspD/TarI"/>
</dbReference>
<dbReference type="InterPro" id="IPR050088">
    <property type="entry name" value="IspD/TarI_cytidylyltransf_bact"/>
</dbReference>
<dbReference type="HAMAP" id="MF_00108">
    <property type="entry name" value="IspD"/>
    <property type="match status" value="1"/>
</dbReference>
<dbReference type="InterPro" id="IPR029044">
    <property type="entry name" value="Nucleotide-diphossugar_trans"/>
</dbReference>
<organism evidence="8 9">
    <name type="scientific">Pseudoglutamicibacter cumminsii</name>
    <dbReference type="NCBI Taxonomy" id="156979"/>
    <lineage>
        <taxon>Bacteria</taxon>
        <taxon>Bacillati</taxon>
        <taxon>Actinomycetota</taxon>
        <taxon>Actinomycetes</taxon>
        <taxon>Micrococcales</taxon>
        <taxon>Micrococcaceae</taxon>
        <taxon>Pseudoglutamicibacter</taxon>
    </lineage>
</organism>
<dbReference type="InterPro" id="IPR018294">
    <property type="entry name" value="ISPD_synthase_CS"/>
</dbReference>
<comment type="catalytic activity">
    <reaction evidence="1 7">
        <text>2-C-methyl-D-erythritol 4-phosphate + CTP + H(+) = 4-CDP-2-C-methyl-D-erythritol + diphosphate</text>
        <dbReference type="Rhea" id="RHEA:13429"/>
        <dbReference type="ChEBI" id="CHEBI:15378"/>
        <dbReference type="ChEBI" id="CHEBI:33019"/>
        <dbReference type="ChEBI" id="CHEBI:37563"/>
        <dbReference type="ChEBI" id="CHEBI:57823"/>
        <dbReference type="ChEBI" id="CHEBI:58262"/>
        <dbReference type="EC" id="2.7.7.60"/>
    </reaction>
</comment>
<dbReference type="PANTHER" id="PTHR32125:SF4">
    <property type="entry name" value="2-C-METHYL-D-ERYTHRITOL 4-PHOSPHATE CYTIDYLYLTRANSFERASE, CHLOROPLASTIC"/>
    <property type="match status" value="1"/>
</dbReference>
<evidence type="ECO:0000256" key="2">
    <source>
        <dbReference type="ARBA" id="ARBA00004787"/>
    </source>
</evidence>
<feature type="site" description="Positions MEP for the nucleophilic attack" evidence="7">
    <location>
        <position position="167"/>
    </location>
</feature>
<dbReference type="GO" id="GO:0050518">
    <property type="term" value="F:2-C-methyl-D-erythritol 4-phosphate cytidylyltransferase activity"/>
    <property type="evidence" value="ECO:0007669"/>
    <property type="project" value="UniProtKB-UniRule"/>
</dbReference>
<dbReference type="AlphaFoldDB" id="A0AAP4FDQ6"/>
<dbReference type="EC" id="2.7.7.60" evidence="7"/>
<dbReference type="GO" id="GO:0019288">
    <property type="term" value="P:isopentenyl diphosphate biosynthetic process, methylerythritol 4-phosphate pathway"/>
    <property type="evidence" value="ECO:0007669"/>
    <property type="project" value="UniProtKB-UniRule"/>
</dbReference>
<evidence type="ECO:0000256" key="3">
    <source>
        <dbReference type="ARBA" id="ARBA00009789"/>
    </source>
</evidence>
<feature type="site" description="Transition state stabilizer" evidence="7">
    <location>
        <position position="25"/>
    </location>
</feature>
<keyword evidence="5 7" id="KW-0548">Nucleotidyltransferase</keyword>
<comment type="function">
    <text evidence="7">Catalyzes the formation of 4-diphosphocytidyl-2-C-methyl-D-erythritol from CTP and 2-C-methyl-D-erythritol 4-phosphate (MEP).</text>
</comment>
<feature type="site" description="Positions MEP for the nucleophilic attack" evidence="7">
    <location>
        <position position="221"/>
    </location>
</feature>
<evidence type="ECO:0000313" key="9">
    <source>
        <dbReference type="Proteomes" id="UP001240483"/>
    </source>
</evidence>
<evidence type="ECO:0000256" key="6">
    <source>
        <dbReference type="ARBA" id="ARBA00023229"/>
    </source>
</evidence>
<evidence type="ECO:0000313" key="8">
    <source>
        <dbReference type="EMBL" id="MDK6275474.1"/>
    </source>
</evidence>
<comment type="caution">
    <text evidence="8">The sequence shown here is derived from an EMBL/GenBank/DDBJ whole genome shotgun (WGS) entry which is preliminary data.</text>
</comment>
<keyword evidence="6 7" id="KW-0414">Isoprene biosynthesis</keyword>
<dbReference type="Pfam" id="PF01128">
    <property type="entry name" value="IspD"/>
    <property type="match status" value="1"/>
</dbReference>
<gene>
    <name evidence="7 8" type="primary">ispD</name>
    <name evidence="8" type="ORF">QP116_06985</name>
</gene>
<keyword evidence="4 7" id="KW-0808">Transferase</keyword>
<dbReference type="PROSITE" id="PS01295">
    <property type="entry name" value="ISPD"/>
    <property type="match status" value="1"/>
</dbReference>
<dbReference type="NCBIfam" id="TIGR00453">
    <property type="entry name" value="ispD"/>
    <property type="match status" value="1"/>
</dbReference>
<dbReference type="PANTHER" id="PTHR32125">
    <property type="entry name" value="2-C-METHYL-D-ERYTHRITOL 4-PHOSPHATE CYTIDYLYLTRANSFERASE, CHLOROPLASTIC"/>
    <property type="match status" value="1"/>
</dbReference>
<dbReference type="FunFam" id="3.90.550.10:FF:000003">
    <property type="entry name" value="2-C-methyl-D-erythritol 4-phosphate cytidylyltransferase"/>
    <property type="match status" value="1"/>
</dbReference>
<dbReference type="Proteomes" id="UP001240483">
    <property type="component" value="Unassembled WGS sequence"/>
</dbReference>
<evidence type="ECO:0000256" key="1">
    <source>
        <dbReference type="ARBA" id="ARBA00001282"/>
    </source>
</evidence>
<dbReference type="RefSeq" id="WP_285333305.1">
    <property type="nucleotide sequence ID" value="NZ_JASODW010000007.1"/>
</dbReference>
<feature type="site" description="Transition state stabilizer" evidence="7">
    <location>
        <position position="32"/>
    </location>
</feature>
<evidence type="ECO:0000256" key="7">
    <source>
        <dbReference type="HAMAP-Rule" id="MF_00108"/>
    </source>
</evidence>
<name>A0AAP4FDQ6_9MICC</name>
<proteinExistence type="inferred from homology"/>
<dbReference type="EMBL" id="JASODW010000007">
    <property type="protein sequence ID" value="MDK6275474.1"/>
    <property type="molecule type" value="Genomic_DNA"/>
</dbReference>
<dbReference type="Gene3D" id="3.90.550.10">
    <property type="entry name" value="Spore Coat Polysaccharide Biosynthesis Protein SpsA, Chain A"/>
    <property type="match status" value="1"/>
</dbReference>
<reference evidence="8" key="1">
    <citation type="submission" date="2023-05" db="EMBL/GenBank/DDBJ databases">
        <title>Cataloging the Phylogenetic Diversity of Human Bladder Bacteria.</title>
        <authorList>
            <person name="Du J."/>
        </authorList>
    </citation>
    <scope>NUCLEOTIDE SEQUENCE</scope>
    <source>
        <strain evidence="8">UMB9978</strain>
    </source>
</reference>
<dbReference type="SUPFAM" id="SSF53448">
    <property type="entry name" value="Nucleotide-diphospho-sugar transferases"/>
    <property type="match status" value="1"/>
</dbReference>
<evidence type="ECO:0000256" key="5">
    <source>
        <dbReference type="ARBA" id="ARBA00022695"/>
    </source>
</evidence>
<evidence type="ECO:0000256" key="4">
    <source>
        <dbReference type="ARBA" id="ARBA00022679"/>
    </source>
</evidence>
<comment type="similarity">
    <text evidence="3 7">Belongs to the IspD/TarI cytidylyltransferase family. IspD subfamily.</text>
</comment>
<dbReference type="InterPro" id="IPR001228">
    <property type="entry name" value="IspD"/>
</dbReference>
<comment type="pathway">
    <text evidence="2 7">Isoprenoid biosynthesis; isopentenyl diphosphate biosynthesis via DXP pathway; isopentenyl diphosphate from 1-deoxy-D-xylulose 5-phosphate: step 2/6.</text>
</comment>
<sequence>MTHLPAERTSESVAIVVVAAGSGTRLKAGMPKALAAVAGRSLVEHCLDVVVDPRLARQVVVVTPPSDARVAELVAAHPAVDGVALSTVPGGATRQESVAAGLAEVHDARFILVHDVARAFAPASLFERVVDRLRSSSDLDGVVPGLPAVDTYKIVDADGVVVNTPERSLLRAVQTPQGFVAETLRRVHRESVGRDASDDAGLLEQAGFRVAVVDGDERALKVTQPRDVAIAEGIVAAEGVAAATEDAEEKDENRE</sequence>
<protein>
    <recommendedName>
        <fullName evidence="7">2-C-methyl-D-erythritol 4-phosphate cytidylyltransferase</fullName>
        <ecNumber evidence="7">2.7.7.60</ecNumber>
    </recommendedName>
    <alternativeName>
        <fullName evidence="7">4-diphosphocytidyl-2C-methyl-D-erythritol synthase</fullName>
    </alternativeName>
    <alternativeName>
        <fullName evidence="7">MEP cytidylyltransferase</fullName>
        <shortName evidence="7">MCT</shortName>
    </alternativeName>
</protein>
<dbReference type="CDD" id="cd02516">
    <property type="entry name" value="CDP-ME_synthetase"/>
    <property type="match status" value="1"/>
</dbReference>
<accession>A0AAP4FDQ6</accession>